<feature type="chain" id="PRO_5012256205" description="Protochlamydia outer membrane protein domain-containing protein" evidence="1">
    <location>
        <begin position="23"/>
        <end position="353"/>
    </location>
</feature>
<evidence type="ECO:0000313" key="2">
    <source>
        <dbReference type="EMBL" id="SJZ53276.1"/>
    </source>
</evidence>
<dbReference type="EMBL" id="FUWX01000006">
    <property type="protein sequence ID" value="SJZ53276.1"/>
    <property type="molecule type" value="Genomic_DNA"/>
</dbReference>
<protein>
    <recommendedName>
        <fullName evidence="4">Protochlamydia outer membrane protein domain-containing protein</fullName>
    </recommendedName>
</protein>
<evidence type="ECO:0000256" key="1">
    <source>
        <dbReference type="SAM" id="SignalP"/>
    </source>
</evidence>
<name>A0A1T4LF77_9FUSO</name>
<keyword evidence="3" id="KW-1185">Reference proteome</keyword>
<sequence length="353" mass="39576">MKKKILLSTIITSLFISASALANTTETFVPNGSMGINSDLYGNAGKYKTAASNSTANFNYNFAKDWNLNLQWERSFNLYDFNSNSDNQVNNNGSDIQGGLNYNHGYLGNTKIKWTSSVNVKNEATLTSTKNQGTTNATYTWITTSFDFAEYLPGSQYAKATQFAVMPMYTYGWTRSGADGHMNSGALALLTNWQLPANFTFQLNAFVMKEWYNGSMKLTDTRKDDNAWYGAFYAHLNYSHDLYNFSENTKLGFNFIGGLDPYMISNRSASQWFPFQLGEQQYQWEDATVTTSGKYNHTYTAFALPQLQLTSNVTNDITVTAYVGAKYANQVWGQTQAQWKLQPVGGVGVSYSF</sequence>
<dbReference type="RefSeq" id="WP_078693359.1">
    <property type="nucleotide sequence ID" value="NZ_FUWX01000006.1"/>
</dbReference>
<accession>A0A1T4LF77</accession>
<dbReference type="OrthoDB" id="603275at2"/>
<feature type="signal peptide" evidence="1">
    <location>
        <begin position="1"/>
        <end position="22"/>
    </location>
</feature>
<gene>
    <name evidence="2" type="ORF">SAMN02745174_00824</name>
</gene>
<dbReference type="AlphaFoldDB" id="A0A1T4LF77"/>
<dbReference type="Proteomes" id="UP000191153">
    <property type="component" value="Unassembled WGS sequence"/>
</dbReference>
<organism evidence="2 3">
    <name type="scientific">Cetobacterium ceti</name>
    <dbReference type="NCBI Taxonomy" id="180163"/>
    <lineage>
        <taxon>Bacteria</taxon>
        <taxon>Fusobacteriati</taxon>
        <taxon>Fusobacteriota</taxon>
        <taxon>Fusobacteriia</taxon>
        <taxon>Fusobacteriales</taxon>
        <taxon>Fusobacteriaceae</taxon>
        <taxon>Cetobacterium</taxon>
    </lineage>
</organism>
<proteinExistence type="predicted"/>
<reference evidence="2 3" key="1">
    <citation type="submission" date="2017-02" db="EMBL/GenBank/DDBJ databases">
        <authorList>
            <person name="Peterson S.W."/>
        </authorList>
    </citation>
    <scope>NUCLEOTIDE SEQUENCE [LARGE SCALE GENOMIC DNA]</scope>
    <source>
        <strain evidence="2 3">ATCC 700028</strain>
    </source>
</reference>
<evidence type="ECO:0000313" key="3">
    <source>
        <dbReference type="Proteomes" id="UP000191153"/>
    </source>
</evidence>
<evidence type="ECO:0008006" key="4">
    <source>
        <dbReference type="Google" id="ProtNLM"/>
    </source>
</evidence>
<keyword evidence="1" id="KW-0732">Signal</keyword>